<proteinExistence type="predicted"/>
<evidence type="ECO:0008006" key="4">
    <source>
        <dbReference type="Google" id="ProtNLM"/>
    </source>
</evidence>
<feature type="transmembrane region" description="Helical" evidence="1">
    <location>
        <begin position="120"/>
        <end position="145"/>
    </location>
</feature>
<evidence type="ECO:0000313" key="3">
    <source>
        <dbReference type="Proteomes" id="UP000324595"/>
    </source>
</evidence>
<dbReference type="EMBL" id="VNHY01000005">
    <property type="protein sequence ID" value="TYP91743.1"/>
    <property type="molecule type" value="Genomic_DNA"/>
</dbReference>
<dbReference type="PANTHER" id="PTHR35519:SF2">
    <property type="entry name" value="PH DOMAIN PROTEIN"/>
    <property type="match status" value="1"/>
</dbReference>
<evidence type="ECO:0000313" key="2">
    <source>
        <dbReference type="EMBL" id="TYP91743.1"/>
    </source>
</evidence>
<gene>
    <name evidence="2" type="ORF">LX73_2570</name>
</gene>
<dbReference type="OrthoDB" id="513552at2"/>
<keyword evidence="1" id="KW-0472">Membrane</keyword>
<sequence length="152" mass="17071">MSNKETDNTKKLAELLDSKFRIPNTNIRFGIDPILGLIPGAGDWLAGVISLYFLIQAVMMGGRASVLGRMFINILLDVLIGSIPILGEVFDIYWKANLRNAELLKELKENPEQTTTESRLWVWFVFVQFVVIIIAVLLLISWLIAELIGAIL</sequence>
<dbReference type="RefSeq" id="WP_148899885.1">
    <property type="nucleotide sequence ID" value="NZ_VNHY01000005.1"/>
</dbReference>
<evidence type="ECO:0000256" key="1">
    <source>
        <dbReference type="SAM" id="Phobius"/>
    </source>
</evidence>
<feature type="transmembrane region" description="Helical" evidence="1">
    <location>
        <begin position="74"/>
        <end position="94"/>
    </location>
</feature>
<name>A0A5D3YFF6_9BACT</name>
<dbReference type="PANTHER" id="PTHR35519">
    <property type="entry name" value="MEMBRANE PROTEINS"/>
    <property type="match status" value="1"/>
</dbReference>
<dbReference type="Pfam" id="PF13430">
    <property type="entry name" value="DUF4112"/>
    <property type="match status" value="1"/>
</dbReference>
<reference evidence="2 3" key="1">
    <citation type="submission" date="2019-07" db="EMBL/GenBank/DDBJ databases">
        <title>Genomic Encyclopedia of Archaeal and Bacterial Type Strains, Phase II (KMG-II): from individual species to whole genera.</title>
        <authorList>
            <person name="Goeker M."/>
        </authorList>
    </citation>
    <scope>NUCLEOTIDE SEQUENCE [LARGE SCALE GENOMIC DNA]</scope>
    <source>
        <strain evidence="2 3">DSM 21935</strain>
    </source>
</reference>
<keyword evidence="1" id="KW-0812">Transmembrane</keyword>
<keyword evidence="1" id="KW-1133">Transmembrane helix</keyword>
<dbReference type="AlphaFoldDB" id="A0A5D3YFF6"/>
<accession>A0A5D3YFF6</accession>
<keyword evidence="3" id="KW-1185">Reference proteome</keyword>
<dbReference type="InterPro" id="IPR025187">
    <property type="entry name" value="DUF4112"/>
</dbReference>
<feature type="transmembrane region" description="Helical" evidence="1">
    <location>
        <begin position="44"/>
        <end position="62"/>
    </location>
</feature>
<comment type="caution">
    <text evidence="2">The sequence shown here is derived from an EMBL/GenBank/DDBJ whole genome shotgun (WGS) entry which is preliminary data.</text>
</comment>
<protein>
    <recommendedName>
        <fullName evidence="4">DUF4112 domain-containing protein</fullName>
    </recommendedName>
</protein>
<dbReference type="Proteomes" id="UP000324595">
    <property type="component" value="Unassembled WGS sequence"/>
</dbReference>
<organism evidence="2 3">
    <name type="scientific">Fodinibius salinus</name>
    <dbReference type="NCBI Taxonomy" id="860790"/>
    <lineage>
        <taxon>Bacteria</taxon>
        <taxon>Pseudomonadati</taxon>
        <taxon>Balneolota</taxon>
        <taxon>Balneolia</taxon>
        <taxon>Balneolales</taxon>
        <taxon>Balneolaceae</taxon>
        <taxon>Fodinibius</taxon>
    </lineage>
</organism>